<dbReference type="eggNOG" id="ENOG502TBJ1">
    <property type="taxonomic scope" value="Eukaryota"/>
</dbReference>
<proteinExistence type="inferred from homology"/>
<dbReference type="Gene3D" id="3.40.50.1110">
    <property type="entry name" value="SGNH hydrolase"/>
    <property type="match status" value="1"/>
</dbReference>
<reference evidence="2 3" key="1">
    <citation type="journal article" date="2014" name="Nat. Commun.">
        <title>Molecular traces of alternative social organization in a termite genome.</title>
        <authorList>
            <person name="Terrapon N."/>
            <person name="Li C."/>
            <person name="Robertson H.M."/>
            <person name="Ji L."/>
            <person name="Meng X."/>
            <person name="Booth W."/>
            <person name="Chen Z."/>
            <person name="Childers C.P."/>
            <person name="Glastad K.M."/>
            <person name="Gokhale K."/>
            <person name="Gowin J."/>
            <person name="Gronenberg W."/>
            <person name="Hermansen R.A."/>
            <person name="Hu H."/>
            <person name="Hunt B.G."/>
            <person name="Huylmans A.K."/>
            <person name="Khalil S.M."/>
            <person name="Mitchell R.D."/>
            <person name="Munoz-Torres M.C."/>
            <person name="Mustard J.A."/>
            <person name="Pan H."/>
            <person name="Reese J.T."/>
            <person name="Scharf M.E."/>
            <person name="Sun F."/>
            <person name="Vogel H."/>
            <person name="Xiao J."/>
            <person name="Yang W."/>
            <person name="Yang Z."/>
            <person name="Yang Z."/>
            <person name="Zhou J."/>
            <person name="Zhu J."/>
            <person name="Brent C.S."/>
            <person name="Elsik C.G."/>
            <person name="Goodisman M.A."/>
            <person name="Liberles D.A."/>
            <person name="Roe R.M."/>
            <person name="Vargo E.L."/>
            <person name="Vilcinskas A."/>
            <person name="Wang J."/>
            <person name="Bornberg-Bauer E."/>
            <person name="Korb J."/>
            <person name="Zhang G."/>
            <person name="Liebig J."/>
        </authorList>
    </citation>
    <scope>NUCLEOTIDE SEQUENCE [LARGE SCALE GENOMIC DNA]</scope>
    <source>
        <tissue evidence="2">Whole organism</tissue>
    </source>
</reference>
<dbReference type="InParanoid" id="A0A067QZS9"/>
<dbReference type="OMA" id="QWRPDVT"/>
<dbReference type="STRING" id="136037.A0A067QZS9"/>
<name>A0A067QZS9_ZOONE</name>
<evidence type="ECO:0008006" key="4">
    <source>
        <dbReference type="Google" id="ProtNLM"/>
    </source>
</evidence>
<gene>
    <name evidence="2" type="ORF">L798_11130</name>
</gene>
<evidence type="ECO:0000313" key="2">
    <source>
        <dbReference type="EMBL" id="KDR15055.1"/>
    </source>
</evidence>
<protein>
    <recommendedName>
        <fullName evidence="4">PC-esterase domain-containing protein 1A</fullName>
    </recommendedName>
</protein>
<dbReference type="PANTHER" id="PTHR14469">
    <property type="entry name" value="SARCOMA ANTIGEN NY-SAR-23"/>
    <property type="match status" value="1"/>
</dbReference>
<dbReference type="OrthoDB" id="9975373at2759"/>
<dbReference type="InterPro" id="IPR036514">
    <property type="entry name" value="SGNH_hydro_sf"/>
</dbReference>
<evidence type="ECO:0000313" key="3">
    <source>
        <dbReference type="Proteomes" id="UP000027135"/>
    </source>
</evidence>
<dbReference type="SUPFAM" id="SSF52266">
    <property type="entry name" value="SGNH hydrolase"/>
    <property type="match status" value="1"/>
</dbReference>
<dbReference type="EMBL" id="KK852851">
    <property type="protein sequence ID" value="KDR15055.1"/>
    <property type="molecule type" value="Genomic_DNA"/>
</dbReference>
<organism evidence="2 3">
    <name type="scientific">Zootermopsis nevadensis</name>
    <name type="common">Dampwood termite</name>
    <dbReference type="NCBI Taxonomy" id="136037"/>
    <lineage>
        <taxon>Eukaryota</taxon>
        <taxon>Metazoa</taxon>
        <taxon>Ecdysozoa</taxon>
        <taxon>Arthropoda</taxon>
        <taxon>Hexapoda</taxon>
        <taxon>Insecta</taxon>
        <taxon>Pterygota</taxon>
        <taxon>Neoptera</taxon>
        <taxon>Polyneoptera</taxon>
        <taxon>Dictyoptera</taxon>
        <taxon>Blattodea</taxon>
        <taxon>Blattoidea</taxon>
        <taxon>Termitoidae</taxon>
        <taxon>Termopsidae</taxon>
        <taxon>Zootermopsis</taxon>
    </lineage>
</organism>
<evidence type="ECO:0000256" key="1">
    <source>
        <dbReference type="ARBA" id="ARBA00037957"/>
    </source>
</evidence>
<sequence length="435" mass="50921">MSDIYLKKDALNLLEKRHAVFFGDSNMRSVYKDLVWLMNKNSLIERNVLKRKLGNSFMGDTLVKSSELHKGRDFEEVRKYEKDNVCMEYFFITRCYNNNIEDMMSAIKKKGRSAPDVIIMNSCLWDITRWGPNGVTAYKDNMVKLMKLLKTSLPPETLVIWTTAPPISTSCSGSLLIKQVEFLQHTLRFEVMEANVFARQIVVSYGFDVLDIHHHLRMQIHRRADDGIHWLPLSVRHMTNLLLTHIALSWNCPLPGNFHSRVLDSVKNSENEKTETVIQSLPPALMSVPLPDSSTDFKVPAVLSQMMPKRQNRAPRKKRMKPWTLPRLSESVLNKENVLSGTHDLGVAYNNYGEIVDQWRPDVTYNKYGEIVDQWRPDVTYNKYGEIVEPWRPVVMYGNYGEPVYMKQPFYHKLKRCWRQSLFHRQERKFSPYHF</sequence>
<keyword evidence="3" id="KW-1185">Reference proteome</keyword>
<accession>A0A067QZS9</accession>
<comment type="similarity">
    <text evidence="1">Belongs to the PC-esterase family.</text>
</comment>
<dbReference type="PANTHER" id="PTHR14469:SF0">
    <property type="entry name" value="FAMILY WITH SEQUENCE SIMILARITY 113"/>
    <property type="match status" value="1"/>
</dbReference>
<dbReference type="Proteomes" id="UP000027135">
    <property type="component" value="Unassembled WGS sequence"/>
</dbReference>
<dbReference type="AlphaFoldDB" id="A0A067QZS9"/>